<evidence type="ECO:0000259" key="5">
    <source>
        <dbReference type="PROSITE" id="PS50109"/>
    </source>
</evidence>
<sequence>MNSDEYTRTIYSIAHDLSAPLRGLDGFSTILLETYQDQLDEQGIKLLLILKENAVKAQAMLNSIVSYSQITSTTYPLVEINLNQLIDQILTKNNYFNHHYSNQPTPSLKIANLPTIKGSDELWDKLLSALLDNAFKFQHKDKIPTIEVSTTQEKNSWSLLIADNGIGIKEQNYDIVTRMFSRLHSEKEYPGDGMGLAYCQQIINLYDGSITFDQSALGGLLVTCTFPNRFLA</sequence>
<keyword evidence="6" id="KW-0547">Nucleotide-binding</keyword>
<dbReference type="RefSeq" id="WP_274689102.1">
    <property type="nucleotide sequence ID" value="NZ_JAPMOU010000014.1"/>
</dbReference>
<dbReference type="PRINTS" id="PR00344">
    <property type="entry name" value="BCTRLSENSOR"/>
</dbReference>
<proteinExistence type="predicted"/>
<accession>A0ABT5UCC3</accession>
<keyword evidence="4" id="KW-0418">Kinase</keyword>
<comment type="caution">
    <text evidence="6">The sequence shown here is derived from an EMBL/GenBank/DDBJ whole genome shotgun (WGS) entry which is preliminary data.</text>
</comment>
<dbReference type="Proteomes" id="UP001528823">
    <property type="component" value="Unassembled WGS sequence"/>
</dbReference>
<dbReference type="Gene3D" id="3.30.565.10">
    <property type="entry name" value="Histidine kinase-like ATPase, C-terminal domain"/>
    <property type="match status" value="1"/>
</dbReference>
<organism evidence="6 7">
    <name type="scientific">Spartinivicinus poritis</name>
    <dbReference type="NCBI Taxonomy" id="2994640"/>
    <lineage>
        <taxon>Bacteria</taxon>
        <taxon>Pseudomonadati</taxon>
        <taxon>Pseudomonadota</taxon>
        <taxon>Gammaproteobacteria</taxon>
        <taxon>Oceanospirillales</taxon>
        <taxon>Zooshikellaceae</taxon>
        <taxon>Spartinivicinus</taxon>
    </lineage>
</organism>
<evidence type="ECO:0000256" key="1">
    <source>
        <dbReference type="ARBA" id="ARBA00000085"/>
    </source>
</evidence>
<dbReference type="InterPro" id="IPR004358">
    <property type="entry name" value="Sig_transdc_His_kin-like_C"/>
</dbReference>
<dbReference type="SMART" id="SM00387">
    <property type="entry name" value="HATPase_c"/>
    <property type="match status" value="1"/>
</dbReference>
<dbReference type="Gene3D" id="1.10.287.130">
    <property type="match status" value="1"/>
</dbReference>
<protein>
    <recommendedName>
        <fullName evidence="2">histidine kinase</fullName>
        <ecNumber evidence="2">2.7.13.3</ecNumber>
    </recommendedName>
</protein>
<evidence type="ECO:0000256" key="4">
    <source>
        <dbReference type="ARBA" id="ARBA00022777"/>
    </source>
</evidence>
<dbReference type="SUPFAM" id="SSF47384">
    <property type="entry name" value="Homodimeric domain of signal transducing histidine kinase"/>
    <property type="match status" value="1"/>
</dbReference>
<gene>
    <name evidence="6" type="ORF">ORQ98_12300</name>
</gene>
<dbReference type="InterPro" id="IPR036890">
    <property type="entry name" value="HATPase_C_sf"/>
</dbReference>
<keyword evidence="6" id="KW-0067">ATP-binding</keyword>
<dbReference type="GO" id="GO:0005524">
    <property type="term" value="F:ATP binding"/>
    <property type="evidence" value="ECO:0007669"/>
    <property type="project" value="UniProtKB-KW"/>
</dbReference>
<evidence type="ECO:0000313" key="6">
    <source>
        <dbReference type="EMBL" id="MDE1462749.1"/>
    </source>
</evidence>
<dbReference type="InterPro" id="IPR003594">
    <property type="entry name" value="HATPase_dom"/>
</dbReference>
<dbReference type="EMBL" id="JAPMOU010000014">
    <property type="protein sequence ID" value="MDE1462749.1"/>
    <property type="molecule type" value="Genomic_DNA"/>
</dbReference>
<dbReference type="SUPFAM" id="SSF55874">
    <property type="entry name" value="ATPase domain of HSP90 chaperone/DNA topoisomerase II/histidine kinase"/>
    <property type="match status" value="1"/>
</dbReference>
<dbReference type="EC" id="2.7.13.3" evidence="2"/>
<evidence type="ECO:0000313" key="7">
    <source>
        <dbReference type="Proteomes" id="UP001528823"/>
    </source>
</evidence>
<reference evidence="6 7" key="1">
    <citation type="submission" date="2022-11" db="EMBL/GenBank/DDBJ databases">
        <title>Spartinivicinus poritis sp. nov., isolated from scleractinian coral Porites lutea.</title>
        <authorList>
            <person name="Zhang G."/>
            <person name="Cai L."/>
            <person name="Wei Q."/>
        </authorList>
    </citation>
    <scope>NUCLEOTIDE SEQUENCE [LARGE SCALE GENOMIC DNA]</scope>
    <source>
        <strain evidence="6 7">A2-2</strain>
    </source>
</reference>
<dbReference type="InterPro" id="IPR036097">
    <property type="entry name" value="HisK_dim/P_sf"/>
</dbReference>
<dbReference type="PANTHER" id="PTHR42878">
    <property type="entry name" value="TWO-COMPONENT HISTIDINE KINASE"/>
    <property type="match status" value="1"/>
</dbReference>
<dbReference type="PANTHER" id="PTHR42878:SF15">
    <property type="entry name" value="BACTERIOPHYTOCHROME"/>
    <property type="match status" value="1"/>
</dbReference>
<dbReference type="InterPro" id="IPR050351">
    <property type="entry name" value="BphY/WalK/GraS-like"/>
</dbReference>
<feature type="domain" description="Histidine kinase" evidence="5">
    <location>
        <begin position="12"/>
        <end position="230"/>
    </location>
</feature>
<evidence type="ECO:0000256" key="2">
    <source>
        <dbReference type="ARBA" id="ARBA00012438"/>
    </source>
</evidence>
<evidence type="ECO:0000256" key="3">
    <source>
        <dbReference type="ARBA" id="ARBA00022679"/>
    </source>
</evidence>
<dbReference type="Pfam" id="PF02518">
    <property type="entry name" value="HATPase_c"/>
    <property type="match status" value="1"/>
</dbReference>
<name>A0ABT5UCC3_9GAMM</name>
<keyword evidence="7" id="KW-1185">Reference proteome</keyword>
<keyword evidence="3" id="KW-0808">Transferase</keyword>
<dbReference type="PROSITE" id="PS50109">
    <property type="entry name" value="HIS_KIN"/>
    <property type="match status" value="1"/>
</dbReference>
<comment type="catalytic activity">
    <reaction evidence="1">
        <text>ATP + protein L-histidine = ADP + protein N-phospho-L-histidine.</text>
        <dbReference type="EC" id="2.7.13.3"/>
    </reaction>
</comment>
<dbReference type="InterPro" id="IPR005467">
    <property type="entry name" value="His_kinase_dom"/>
</dbReference>